<organism evidence="1 2">
    <name type="scientific">Actinomycetospora aeridis</name>
    <dbReference type="NCBI Taxonomy" id="3129231"/>
    <lineage>
        <taxon>Bacteria</taxon>
        <taxon>Bacillati</taxon>
        <taxon>Actinomycetota</taxon>
        <taxon>Actinomycetes</taxon>
        <taxon>Pseudonocardiales</taxon>
        <taxon>Pseudonocardiaceae</taxon>
        <taxon>Actinomycetospora</taxon>
    </lineage>
</organism>
<reference evidence="1 2" key="1">
    <citation type="submission" date="2024-03" db="EMBL/GenBank/DDBJ databases">
        <title>Actinomycetospora sp. OC33-EN06, a novel actinomycete isolated from wild orchid (Aerides multiflora).</title>
        <authorList>
            <person name="Suriyachadkun C."/>
        </authorList>
    </citation>
    <scope>NUCLEOTIDE SEQUENCE [LARGE SCALE GENOMIC DNA]</scope>
    <source>
        <strain evidence="1 2">OC33-EN06</strain>
    </source>
</reference>
<comment type="caution">
    <text evidence="1">The sequence shown here is derived from an EMBL/GenBank/DDBJ whole genome shotgun (WGS) entry which is preliminary data.</text>
</comment>
<name>A0ABU8N6P7_9PSEU</name>
<evidence type="ECO:0000313" key="1">
    <source>
        <dbReference type="EMBL" id="MEJ2888080.1"/>
    </source>
</evidence>
<dbReference type="EMBL" id="JBBEGL010000004">
    <property type="protein sequence ID" value="MEJ2888080.1"/>
    <property type="molecule type" value="Genomic_DNA"/>
</dbReference>
<dbReference type="Proteomes" id="UP001370100">
    <property type="component" value="Unassembled WGS sequence"/>
</dbReference>
<accession>A0ABU8N6P7</accession>
<keyword evidence="2" id="KW-1185">Reference proteome</keyword>
<dbReference type="RefSeq" id="WP_337714571.1">
    <property type="nucleotide sequence ID" value="NZ_JBBEGL010000004.1"/>
</dbReference>
<evidence type="ECO:0000313" key="2">
    <source>
        <dbReference type="Proteomes" id="UP001370100"/>
    </source>
</evidence>
<proteinExistence type="predicted"/>
<gene>
    <name evidence="1" type="ORF">WCD41_16580</name>
</gene>
<protein>
    <submittedName>
        <fullName evidence="1">Uncharacterized protein</fullName>
    </submittedName>
</protein>
<sequence>MGGPEVSRRVARLVRDMGRDGPYRAPRGAEIDALDALATALADGDGPVAAEAGARLGLAATRSDDRLLLASDPGDERAWLVIVLRGRPDAVVEVPHPNADLATEHVGLALAERRPGVLYLQAGAHRVAGAPPEARDRADCPADVSSRDDAPFSRVAALLVDRGLPQIQLHGFADREGVDVVLSPGASQEGALLAAVRARLADAGERVGEGDDERWSDLLGRRNVQGRAAARAGGAFVHLELSRSLRRDADRREAVAAALDAALDEVCHGRDRGPGDDRCQI</sequence>